<evidence type="ECO:0000256" key="2">
    <source>
        <dbReference type="ARBA" id="ARBA00013064"/>
    </source>
</evidence>
<dbReference type="AlphaFoldDB" id="A0A6J4L3L4"/>
<evidence type="ECO:0000313" key="5">
    <source>
        <dbReference type="EMBL" id="CAA9321988.1"/>
    </source>
</evidence>
<dbReference type="GO" id="GO:0004725">
    <property type="term" value="F:protein tyrosine phosphatase activity"/>
    <property type="evidence" value="ECO:0007669"/>
    <property type="project" value="UniProtKB-EC"/>
</dbReference>
<dbReference type="Gene3D" id="3.20.20.140">
    <property type="entry name" value="Metal-dependent hydrolases"/>
    <property type="match status" value="1"/>
</dbReference>
<evidence type="ECO:0000256" key="4">
    <source>
        <dbReference type="ARBA" id="ARBA00051722"/>
    </source>
</evidence>
<comment type="similarity">
    <text evidence="1">Belongs to the metallo-dependent hydrolases superfamily. CpsB/CapC family.</text>
</comment>
<dbReference type="EMBL" id="CADCTV010000359">
    <property type="protein sequence ID" value="CAA9321988.1"/>
    <property type="molecule type" value="Genomic_DNA"/>
</dbReference>
<accession>A0A6J4L3L4</accession>
<protein>
    <recommendedName>
        <fullName evidence="2">protein-tyrosine-phosphatase</fullName>
        <ecNumber evidence="2">3.1.3.48</ecNumber>
    </recommendedName>
</protein>
<gene>
    <name evidence="5" type="ORF">AVDCRST_MAG89-1687</name>
</gene>
<dbReference type="GO" id="GO:0030145">
    <property type="term" value="F:manganese ion binding"/>
    <property type="evidence" value="ECO:0007669"/>
    <property type="project" value="InterPro"/>
</dbReference>
<dbReference type="PIRSF" id="PIRSF016557">
    <property type="entry name" value="Caps_synth_CpsB"/>
    <property type="match status" value="1"/>
</dbReference>
<proteinExistence type="inferred from homology"/>
<dbReference type="PANTHER" id="PTHR39181">
    <property type="entry name" value="TYROSINE-PROTEIN PHOSPHATASE YWQE"/>
    <property type="match status" value="1"/>
</dbReference>
<dbReference type="SUPFAM" id="SSF89550">
    <property type="entry name" value="PHP domain-like"/>
    <property type="match status" value="1"/>
</dbReference>
<evidence type="ECO:0000256" key="1">
    <source>
        <dbReference type="ARBA" id="ARBA00005750"/>
    </source>
</evidence>
<dbReference type="Pfam" id="PF19567">
    <property type="entry name" value="CpsB_CapC"/>
    <property type="match status" value="1"/>
</dbReference>
<name>A0A6J4L3L4_9BACT</name>
<dbReference type="InterPro" id="IPR016667">
    <property type="entry name" value="Caps_polysacc_synth_CpsB/CapC"/>
</dbReference>
<comment type="catalytic activity">
    <reaction evidence="4">
        <text>O-phospho-L-tyrosyl-[protein] + H2O = L-tyrosyl-[protein] + phosphate</text>
        <dbReference type="Rhea" id="RHEA:10684"/>
        <dbReference type="Rhea" id="RHEA-COMP:10136"/>
        <dbReference type="Rhea" id="RHEA-COMP:20101"/>
        <dbReference type="ChEBI" id="CHEBI:15377"/>
        <dbReference type="ChEBI" id="CHEBI:43474"/>
        <dbReference type="ChEBI" id="CHEBI:46858"/>
        <dbReference type="ChEBI" id="CHEBI:61978"/>
        <dbReference type="EC" id="3.1.3.48"/>
    </reaction>
</comment>
<dbReference type="EC" id="3.1.3.48" evidence="2"/>
<dbReference type="PANTHER" id="PTHR39181:SF1">
    <property type="entry name" value="TYROSINE-PROTEIN PHOSPHATASE YWQE"/>
    <property type="match status" value="1"/>
</dbReference>
<sequence length="263" mass="28867">MIDFHSHLMPAVDDGAATLDESRQALARMRDAGVTALVTTPHFHASATEHPGRLAQGMEALDRGWRELSELAAAEFPALRVERGVELMLDSPRPVLDDPRLRLAGTRFVLVEFPFQGVPPGAARVLFDLKVAGWLPIVAHPERYPQVGQDLAGPEEWRRVGAALQVNWGSLAGRYGPGPQRIAWALLNRGWADYLSSDYHARGRLGVGSAREMLLARGGQEQLRMLSEENPARMLAGEPPLEVPSLPDRPGFWRRLMGRGPGG</sequence>
<reference evidence="5" key="1">
    <citation type="submission" date="2020-02" db="EMBL/GenBank/DDBJ databases">
        <authorList>
            <person name="Meier V. D."/>
        </authorList>
    </citation>
    <scope>NUCLEOTIDE SEQUENCE</scope>
    <source>
        <strain evidence="5">AVDCRST_MAG89</strain>
    </source>
</reference>
<dbReference type="InterPro" id="IPR016195">
    <property type="entry name" value="Pol/histidinol_Pase-like"/>
</dbReference>
<evidence type="ECO:0000256" key="3">
    <source>
        <dbReference type="ARBA" id="ARBA00022801"/>
    </source>
</evidence>
<keyword evidence="3" id="KW-0378">Hydrolase</keyword>
<organism evidence="5">
    <name type="scientific">uncultured Gemmatimonadota bacterium</name>
    <dbReference type="NCBI Taxonomy" id="203437"/>
    <lineage>
        <taxon>Bacteria</taxon>
        <taxon>Pseudomonadati</taxon>
        <taxon>Gemmatimonadota</taxon>
        <taxon>environmental samples</taxon>
    </lineage>
</organism>